<sequence>MFKIQSCDVNRSASSRLCCLSGSQPPPISTTQHTNKMHRTSFTILLLGILNLASLAHSCRPSMWVVGLKENQTVGNHLTFIGRPILSIENRPEIPGYTVSVSENDTELIRAVRSDPSVGFVTKVSQNYFHKHEKFIEGARNGGYDHHFTKVAESMRRYHDDDDEDFIAEFIAEEVDDMIDRMSTPYYHWRQLESADPEVYESGEGSRDKTLILYRHRREPLRWIVQLEKGYNINEHINTITQFDPSSVTVNSESRSYVSLDPFTYNEHGLKFRSEEQERISLPLMHADPRVETVWPGHCHQPGITYFIYVDGKEVPGWKDPCIWSLGYRRWETVSTPDVRETTTNLTHRTYRHRSGAWIANPQQTPCFEEQADKNDQPATT</sequence>
<name>A0A4S9ULF8_AURPU</name>
<protein>
    <submittedName>
        <fullName evidence="1">Uncharacterized protein</fullName>
    </submittedName>
</protein>
<proteinExistence type="predicted"/>
<gene>
    <name evidence="1" type="ORF">D6C90_06107</name>
</gene>
<dbReference type="AlphaFoldDB" id="A0A4S9ULF8"/>
<organism evidence="1 2">
    <name type="scientific">Aureobasidium pullulans</name>
    <name type="common">Black yeast</name>
    <name type="synonym">Pullularia pullulans</name>
    <dbReference type="NCBI Taxonomy" id="5580"/>
    <lineage>
        <taxon>Eukaryota</taxon>
        <taxon>Fungi</taxon>
        <taxon>Dikarya</taxon>
        <taxon>Ascomycota</taxon>
        <taxon>Pezizomycotina</taxon>
        <taxon>Dothideomycetes</taxon>
        <taxon>Dothideomycetidae</taxon>
        <taxon>Dothideales</taxon>
        <taxon>Saccotheciaceae</taxon>
        <taxon>Aureobasidium</taxon>
    </lineage>
</organism>
<reference evidence="1 2" key="1">
    <citation type="submission" date="2018-10" db="EMBL/GenBank/DDBJ databases">
        <title>Fifty Aureobasidium pullulans genomes reveal a recombining polyextremotolerant generalist.</title>
        <authorList>
            <person name="Gostincar C."/>
            <person name="Turk M."/>
            <person name="Zajc J."/>
            <person name="Gunde-Cimerman N."/>
        </authorList>
    </citation>
    <scope>NUCLEOTIDE SEQUENCE [LARGE SCALE GENOMIC DNA]</scope>
    <source>
        <strain evidence="1 2">EXF-3844</strain>
    </source>
</reference>
<evidence type="ECO:0000313" key="1">
    <source>
        <dbReference type="EMBL" id="THZ39474.1"/>
    </source>
</evidence>
<dbReference type="EMBL" id="QZBN01000612">
    <property type="protein sequence ID" value="THZ39474.1"/>
    <property type="molecule type" value="Genomic_DNA"/>
</dbReference>
<comment type="caution">
    <text evidence="1">The sequence shown here is derived from an EMBL/GenBank/DDBJ whole genome shotgun (WGS) entry which is preliminary data.</text>
</comment>
<dbReference type="Proteomes" id="UP000310121">
    <property type="component" value="Unassembled WGS sequence"/>
</dbReference>
<accession>A0A4S9ULF8</accession>
<evidence type="ECO:0000313" key="2">
    <source>
        <dbReference type="Proteomes" id="UP000310121"/>
    </source>
</evidence>